<dbReference type="PANTHER" id="PTHR10774">
    <property type="entry name" value="EXTENDED SYNAPTOTAGMIN-RELATED"/>
    <property type="match status" value="1"/>
</dbReference>
<dbReference type="OrthoDB" id="67700at2759"/>
<dbReference type="EMBL" id="CACTIH010000241">
    <property type="protein sequence ID" value="CAA2957853.1"/>
    <property type="molecule type" value="Genomic_DNA"/>
</dbReference>
<accession>A0A8S0PX02</accession>
<name>A0A8S0PX02_OLEEU</name>
<dbReference type="InterPro" id="IPR045050">
    <property type="entry name" value="Synaptotagmin_plant"/>
</dbReference>
<gene>
    <name evidence="1" type="ORF">OLEA9_A117311</name>
</gene>
<dbReference type="Gramene" id="OE9A117311T1">
    <property type="protein sequence ID" value="OE9A117311C1"/>
    <property type="gene ID" value="OE9A117311"/>
</dbReference>
<proteinExistence type="predicted"/>
<dbReference type="PANTHER" id="PTHR10774:SF217">
    <property type="entry name" value="OS06G0685300 PROTEIN"/>
    <property type="match status" value="1"/>
</dbReference>
<dbReference type="AlphaFoldDB" id="A0A8S0PX02"/>
<organism evidence="1 2">
    <name type="scientific">Olea europaea subsp. europaea</name>
    <dbReference type="NCBI Taxonomy" id="158383"/>
    <lineage>
        <taxon>Eukaryota</taxon>
        <taxon>Viridiplantae</taxon>
        <taxon>Streptophyta</taxon>
        <taxon>Embryophyta</taxon>
        <taxon>Tracheophyta</taxon>
        <taxon>Spermatophyta</taxon>
        <taxon>Magnoliopsida</taxon>
        <taxon>eudicotyledons</taxon>
        <taxon>Gunneridae</taxon>
        <taxon>Pentapetalae</taxon>
        <taxon>asterids</taxon>
        <taxon>lamiids</taxon>
        <taxon>Lamiales</taxon>
        <taxon>Oleaceae</taxon>
        <taxon>Oleeae</taxon>
        <taxon>Olea</taxon>
    </lineage>
</organism>
<evidence type="ECO:0000313" key="2">
    <source>
        <dbReference type="Proteomes" id="UP000594638"/>
    </source>
</evidence>
<dbReference type="GO" id="GO:0008289">
    <property type="term" value="F:lipid binding"/>
    <property type="evidence" value="ECO:0007669"/>
    <property type="project" value="InterPro"/>
</dbReference>
<dbReference type="Proteomes" id="UP000594638">
    <property type="component" value="Unassembled WGS sequence"/>
</dbReference>
<keyword evidence="2" id="KW-1185">Reference proteome</keyword>
<dbReference type="GO" id="GO:0005783">
    <property type="term" value="C:endoplasmic reticulum"/>
    <property type="evidence" value="ECO:0007669"/>
    <property type="project" value="TreeGrafter"/>
</dbReference>
<sequence>MQIGRIMSLFYLNSQGFDANKSLQDYDSSTLIDLLSKLPLWVMNPDYEGVDWLNKCIHDIWPYFDKPISNGVWDIGWILLLCRFSFPHSEQFTVSSLSETILDANQTAIVQFIQRNDRVSDRFWVFDFEEKHGFRVLRDTMVKLLLTIV</sequence>
<reference evidence="1 2" key="1">
    <citation type="submission" date="2019-12" db="EMBL/GenBank/DDBJ databases">
        <authorList>
            <person name="Alioto T."/>
            <person name="Alioto T."/>
            <person name="Gomez Garrido J."/>
        </authorList>
    </citation>
    <scope>NUCLEOTIDE SEQUENCE [LARGE SCALE GENOMIC DNA]</scope>
</reference>
<protein>
    <submittedName>
        <fullName evidence="1">Synaptotagmin-3-like isoform X2</fullName>
    </submittedName>
</protein>
<evidence type="ECO:0000313" key="1">
    <source>
        <dbReference type="EMBL" id="CAA2957853.1"/>
    </source>
</evidence>
<comment type="caution">
    <text evidence="1">The sequence shown here is derived from an EMBL/GenBank/DDBJ whole genome shotgun (WGS) entry which is preliminary data.</text>
</comment>